<evidence type="ECO:0000256" key="5">
    <source>
        <dbReference type="ARBA" id="ARBA00023242"/>
    </source>
</evidence>
<dbReference type="GO" id="GO:0003677">
    <property type="term" value="F:DNA binding"/>
    <property type="evidence" value="ECO:0007669"/>
    <property type="project" value="UniProtKB-KW"/>
</dbReference>
<evidence type="ECO:0000259" key="6">
    <source>
        <dbReference type="PROSITE" id="PS51005"/>
    </source>
</evidence>
<keyword evidence="5" id="KW-0539">Nucleus</keyword>
<keyword evidence="4" id="KW-0804">Transcription</keyword>
<reference evidence="8" key="2">
    <citation type="submission" date="2017-02" db="EMBL/GenBank/DDBJ databases">
        <title>Sunflower complete genome.</title>
        <authorList>
            <person name="Langlade N."/>
            <person name="Munos S."/>
        </authorList>
    </citation>
    <scope>NUCLEOTIDE SEQUENCE [LARGE SCALE GENOMIC DNA]</scope>
    <source>
        <tissue evidence="8">Leaves</tissue>
    </source>
</reference>
<feature type="domain" description="NAC" evidence="6">
    <location>
        <begin position="16"/>
        <end position="174"/>
    </location>
</feature>
<reference evidence="7 9" key="1">
    <citation type="journal article" date="2017" name="Nature">
        <title>The sunflower genome provides insights into oil metabolism, flowering and Asterid evolution.</title>
        <authorList>
            <person name="Badouin H."/>
            <person name="Gouzy J."/>
            <person name="Grassa C.J."/>
            <person name="Murat F."/>
            <person name="Staton S.E."/>
            <person name="Cottret L."/>
            <person name="Lelandais-Briere C."/>
            <person name="Owens G.L."/>
            <person name="Carrere S."/>
            <person name="Mayjonade B."/>
            <person name="Legrand L."/>
            <person name="Gill N."/>
            <person name="Kane N.C."/>
            <person name="Bowers J.E."/>
            <person name="Hubner S."/>
            <person name="Bellec A."/>
            <person name="Berard A."/>
            <person name="Berges H."/>
            <person name="Blanchet N."/>
            <person name="Boniface M.C."/>
            <person name="Brunel D."/>
            <person name="Catrice O."/>
            <person name="Chaidir N."/>
            <person name="Claudel C."/>
            <person name="Donnadieu C."/>
            <person name="Faraut T."/>
            <person name="Fievet G."/>
            <person name="Helmstetter N."/>
            <person name="King M."/>
            <person name="Knapp S.J."/>
            <person name="Lai Z."/>
            <person name="Le Paslier M.C."/>
            <person name="Lippi Y."/>
            <person name="Lorenzon L."/>
            <person name="Mandel J.R."/>
            <person name="Marage G."/>
            <person name="Marchand G."/>
            <person name="Marquand E."/>
            <person name="Bret-Mestries E."/>
            <person name="Morien E."/>
            <person name="Nambeesan S."/>
            <person name="Nguyen T."/>
            <person name="Pegot-Espagnet P."/>
            <person name="Pouilly N."/>
            <person name="Raftis F."/>
            <person name="Sallet E."/>
            <person name="Schiex T."/>
            <person name="Thomas J."/>
            <person name="Vandecasteele C."/>
            <person name="Vares D."/>
            <person name="Vear F."/>
            <person name="Vautrin S."/>
            <person name="Crespi M."/>
            <person name="Mangin B."/>
            <person name="Burke J.M."/>
            <person name="Salse J."/>
            <person name="Munos S."/>
            <person name="Vincourt P."/>
            <person name="Rieseberg L.H."/>
            <person name="Langlade N.B."/>
        </authorList>
    </citation>
    <scope>NUCLEOTIDE SEQUENCE [LARGE SCALE GENOMIC DNA]</scope>
    <source>
        <strain evidence="9">cv. SF193</strain>
        <tissue evidence="7">Leaves</tissue>
    </source>
</reference>
<dbReference type="PANTHER" id="PTHR31744:SF233">
    <property type="entry name" value="NAC DOMAIN-CONTAINING PROTEIN 72-LIKE"/>
    <property type="match status" value="1"/>
</dbReference>
<protein>
    <submittedName>
        <fullName evidence="8">Putative NAC domain-containing protein</fullName>
    </submittedName>
    <submittedName>
        <fullName evidence="7">Transcription factor NAM family</fullName>
    </submittedName>
</protein>
<keyword evidence="9" id="KW-1185">Reference proteome</keyword>
<dbReference type="PROSITE" id="PS51005">
    <property type="entry name" value="NAC"/>
    <property type="match status" value="1"/>
</dbReference>
<dbReference type="GO" id="GO:0006355">
    <property type="term" value="P:regulation of DNA-templated transcription"/>
    <property type="evidence" value="ECO:0007669"/>
    <property type="project" value="InterPro"/>
</dbReference>
<dbReference type="Gene3D" id="2.170.150.80">
    <property type="entry name" value="NAC domain"/>
    <property type="match status" value="1"/>
</dbReference>
<dbReference type="Pfam" id="PF02365">
    <property type="entry name" value="NAM"/>
    <property type="match status" value="1"/>
</dbReference>
<evidence type="ECO:0000256" key="2">
    <source>
        <dbReference type="ARBA" id="ARBA00023015"/>
    </source>
</evidence>
<dbReference type="EMBL" id="MNCJ02000328">
    <property type="protein sequence ID" value="KAF5773821.1"/>
    <property type="molecule type" value="Genomic_DNA"/>
</dbReference>
<dbReference type="AlphaFoldDB" id="A0A251SWJ3"/>
<accession>A0A251SWJ3</accession>
<name>A0A251SWJ3_HELAN</name>
<sequence length="328" mass="37182">MFVPVPLTDPVTQLGLEPGFRFDPTDEELIVQYLSPKVVGDNFRLVIIADVDLYKYNPWELPSKAMFGEMEWYFFSPRDRKYPNGTKPNRVVGSGYWKATGTDKVIMSGIRKVGVKKSLVFYIAKASKGSKTNWIMHEYWLFESSTEDNNGSRLREVLGICRLDDWVLCRIYEKNSRIGMMNSGGPSTKQSHDSSAMSSSSLSFDKVLNSHPNDKFSNFPTNHCVKTFSEEDQKFESEKEDWLSIGAFASPNSIDNNNLPNSSFVDSTFNIQMKYVKSLKSLGDEVQTGIRSQRIENSTYLTSPSFSNATDSFAIRYPTHQSSSGYRP</sequence>
<dbReference type="InterPro" id="IPR003441">
    <property type="entry name" value="NAC-dom"/>
</dbReference>
<dbReference type="Gramene" id="mRNA:HanXRQr2_Chr13g0592971">
    <property type="protein sequence ID" value="mRNA:HanXRQr2_Chr13g0592971"/>
    <property type="gene ID" value="HanXRQr2_Chr13g0592971"/>
</dbReference>
<dbReference type="PANTHER" id="PTHR31744">
    <property type="entry name" value="PROTEIN CUP-SHAPED COTYLEDON 2-RELATED"/>
    <property type="match status" value="1"/>
</dbReference>
<organism evidence="8 9">
    <name type="scientific">Helianthus annuus</name>
    <name type="common">Common sunflower</name>
    <dbReference type="NCBI Taxonomy" id="4232"/>
    <lineage>
        <taxon>Eukaryota</taxon>
        <taxon>Viridiplantae</taxon>
        <taxon>Streptophyta</taxon>
        <taxon>Embryophyta</taxon>
        <taxon>Tracheophyta</taxon>
        <taxon>Spermatophyta</taxon>
        <taxon>Magnoliopsida</taxon>
        <taxon>eudicotyledons</taxon>
        <taxon>Gunneridae</taxon>
        <taxon>Pentapetalae</taxon>
        <taxon>asterids</taxon>
        <taxon>campanulids</taxon>
        <taxon>Asterales</taxon>
        <taxon>Asteraceae</taxon>
        <taxon>Asteroideae</taxon>
        <taxon>Heliantheae alliance</taxon>
        <taxon>Heliantheae</taxon>
        <taxon>Helianthus</taxon>
    </lineage>
</organism>
<proteinExistence type="predicted"/>
<comment type="subcellular location">
    <subcellularLocation>
        <location evidence="1">Nucleus</location>
    </subcellularLocation>
</comment>
<evidence type="ECO:0000256" key="4">
    <source>
        <dbReference type="ARBA" id="ARBA00023163"/>
    </source>
</evidence>
<keyword evidence="3" id="KW-0238">DNA-binding</keyword>
<dbReference type="EMBL" id="CM007902">
    <property type="protein sequence ID" value="OTG01931.1"/>
    <property type="molecule type" value="Genomic_DNA"/>
</dbReference>
<dbReference type="Proteomes" id="UP000215914">
    <property type="component" value="Chromosome 13"/>
</dbReference>
<dbReference type="InParanoid" id="A0A251SWJ3"/>
<keyword evidence="2" id="KW-0805">Transcription regulation</keyword>
<evidence type="ECO:0000313" key="9">
    <source>
        <dbReference type="Proteomes" id="UP000215914"/>
    </source>
</evidence>
<dbReference type="InterPro" id="IPR036093">
    <property type="entry name" value="NAC_dom_sf"/>
</dbReference>
<dbReference type="GO" id="GO:0005634">
    <property type="term" value="C:nucleus"/>
    <property type="evidence" value="ECO:0007669"/>
    <property type="project" value="UniProtKB-SubCell"/>
</dbReference>
<evidence type="ECO:0000256" key="1">
    <source>
        <dbReference type="ARBA" id="ARBA00004123"/>
    </source>
</evidence>
<evidence type="ECO:0000313" key="8">
    <source>
        <dbReference type="EMBL" id="OTG01931.1"/>
    </source>
</evidence>
<reference evidence="7" key="3">
    <citation type="submission" date="2020-06" db="EMBL/GenBank/DDBJ databases">
        <title>Helianthus annuus Genome sequencing and assembly Release 2.</title>
        <authorList>
            <person name="Gouzy J."/>
            <person name="Langlade N."/>
            <person name="Munos S."/>
        </authorList>
    </citation>
    <scope>NUCLEOTIDE SEQUENCE</scope>
    <source>
        <tissue evidence="7">Leaves</tissue>
    </source>
</reference>
<dbReference type="OMA" id="WIMHEYW"/>
<evidence type="ECO:0000313" key="7">
    <source>
        <dbReference type="EMBL" id="KAF5773821.1"/>
    </source>
</evidence>
<dbReference type="SUPFAM" id="SSF101941">
    <property type="entry name" value="NAC domain"/>
    <property type="match status" value="1"/>
</dbReference>
<evidence type="ECO:0000256" key="3">
    <source>
        <dbReference type="ARBA" id="ARBA00023125"/>
    </source>
</evidence>
<gene>
    <name evidence="8" type="ORF">HannXRQ_Chr13g0407411</name>
    <name evidence="7" type="ORF">HanXRQr2_Chr13g0592971</name>
</gene>
<dbReference type="FunFam" id="2.170.150.80:FF:000008">
    <property type="entry name" value="NAC domain-containing protein 72-like"/>
    <property type="match status" value="1"/>
</dbReference>